<evidence type="ECO:0000256" key="5">
    <source>
        <dbReference type="ARBA" id="ARBA00022617"/>
    </source>
</evidence>
<sequence>MFDYEVLRVIWWVLIGVLLIGFAVTDGFDMGVGMLMLLFGRNNVERRVMINTIAPHWDGNQVWLITAGGALFAAWPMVYAAVFSGFYIAMIIVLASLLFRPVGFDYRSKIEDVRWRRMWDWGIFIGSFCSPIIIGVTFGNLLQGVPFHVDEYLRLYYTGNFFQLLNPFGLLAGTVSLSMFLMQGGAYLQMRTDDQLQVRMRNITQITALVTTLTFLLAVIWVVNGIDGFTVISIIDRNAESNLLHKEVAHRAGAWMVNYHAHPRLGLIPALGVLFPLLTFFFSRTGRNALSFIFSSLTLTCVILTVGITMFPFIMPSNKMPNASLTIWDATSSIGTLKVMTVIAITLMPIVLLYTSWCYYKMFGRITKEHIEQNTHSLY</sequence>
<proteinExistence type="inferred from homology"/>
<feature type="transmembrane region" description="Helical" evidence="12">
    <location>
        <begin position="118"/>
        <end position="141"/>
    </location>
</feature>
<dbReference type="KEGG" id="hed:TPER_HE00252"/>
<dbReference type="EC" id="1.10.3.10" evidence="13"/>
<dbReference type="STRING" id="1778263.TPER_HE00252"/>
<keyword evidence="8" id="KW-0249">Electron transport</keyword>
<dbReference type="OrthoDB" id="9776710at2"/>
<keyword evidence="10" id="KW-0408">Iron</keyword>
<dbReference type="GO" id="GO:0019646">
    <property type="term" value="P:aerobic electron transport chain"/>
    <property type="evidence" value="ECO:0007669"/>
    <property type="project" value="TreeGrafter"/>
</dbReference>
<dbReference type="GO" id="GO:0046872">
    <property type="term" value="F:metal ion binding"/>
    <property type="evidence" value="ECO:0007669"/>
    <property type="project" value="UniProtKB-KW"/>
</dbReference>
<dbReference type="Proteomes" id="UP000095477">
    <property type="component" value="Chromosome I"/>
</dbReference>
<evidence type="ECO:0000256" key="1">
    <source>
        <dbReference type="ARBA" id="ARBA00004651"/>
    </source>
</evidence>
<keyword evidence="4" id="KW-1003">Cell membrane</keyword>
<comment type="subcellular location">
    <subcellularLocation>
        <location evidence="1">Cell membrane</location>
        <topology evidence="1">Multi-pass membrane protein</topology>
    </subcellularLocation>
</comment>
<keyword evidence="5" id="KW-0349">Heme</keyword>
<feature type="transmembrane region" description="Helical" evidence="12">
    <location>
        <begin position="86"/>
        <end position="106"/>
    </location>
</feature>
<dbReference type="Pfam" id="PF02322">
    <property type="entry name" value="Cyt_bd_oxida_II"/>
    <property type="match status" value="1"/>
</dbReference>
<evidence type="ECO:0000256" key="8">
    <source>
        <dbReference type="ARBA" id="ARBA00022982"/>
    </source>
</evidence>
<evidence type="ECO:0000256" key="12">
    <source>
        <dbReference type="SAM" id="Phobius"/>
    </source>
</evidence>
<dbReference type="GO" id="GO:0070069">
    <property type="term" value="C:cytochrome complex"/>
    <property type="evidence" value="ECO:0007669"/>
    <property type="project" value="TreeGrafter"/>
</dbReference>
<evidence type="ECO:0000256" key="11">
    <source>
        <dbReference type="ARBA" id="ARBA00023136"/>
    </source>
</evidence>
<keyword evidence="13" id="KW-0560">Oxidoreductase</keyword>
<dbReference type="GO" id="GO:0009055">
    <property type="term" value="F:electron transfer activity"/>
    <property type="evidence" value="ECO:0007669"/>
    <property type="project" value="TreeGrafter"/>
</dbReference>
<feature type="transmembrane region" description="Helical" evidence="12">
    <location>
        <begin position="203"/>
        <end position="223"/>
    </location>
</feature>
<feature type="transmembrane region" description="Helical" evidence="12">
    <location>
        <begin position="161"/>
        <end position="182"/>
    </location>
</feature>
<feature type="transmembrane region" description="Helical" evidence="12">
    <location>
        <begin position="335"/>
        <end position="360"/>
    </location>
</feature>
<evidence type="ECO:0000256" key="2">
    <source>
        <dbReference type="ARBA" id="ARBA00007543"/>
    </source>
</evidence>
<evidence type="ECO:0000256" key="3">
    <source>
        <dbReference type="ARBA" id="ARBA00022448"/>
    </source>
</evidence>
<dbReference type="EMBL" id="LN999835">
    <property type="protein sequence ID" value="CUX97181.1"/>
    <property type="molecule type" value="Genomic_DNA"/>
</dbReference>
<evidence type="ECO:0000256" key="6">
    <source>
        <dbReference type="ARBA" id="ARBA00022692"/>
    </source>
</evidence>
<keyword evidence="14" id="KW-1185">Reference proteome</keyword>
<keyword evidence="3" id="KW-0813">Transport</keyword>
<dbReference type="InterPro" id="IPR003317">
    <property type="entry name" value="Cyt-d_oxidase_su2"/>
</dbReference>
<evidence type="ECO:0000256" key="10">
    <source>
        <dbReference type="ARBA" id="ARBA00023004"/>
    </source>
</evidence>
<accession>A0A143WTL4</accession>
<feature type="transmembrane region" description="Helical" evidence="12">
    <location>
        <begin position="12"/>
        <end position="40"/>
    </location>
</feature>
<feature type="transmembrane region" description="Helical" evidence="12">
    <location>
        <begin position="289"/>
        <end position="315"/>
    </location>
</feature>
<dbReference type="RefSeq" id="WP_067567740.1">
    <property type="nucleotide sequence ID" value="NZ_LN999835.1"/>
</dbReference>
<dbReference type="PIRSF" id="PIRSF000267">
    <property type="entry name" value="Cyt_oxidse_sub2"/>
    <property type="match status" value="1"/>
</dbReference>
<organism evidence="13 14">
    <name type="scientific">Candidatus Hoaglandella endobia</name>
    <dbReference type="NCBI Taxonomy" id="1778263"/>
    <lineage>
        <taxon>Bacteria</taxon>
        <taxon>Pseudomonadati</taxon>
        <taxon>Pseudomonadota</taxon>
        <taxon>Gammaproteobacteria</taxon>
        <taxon>Enterobacterales</taxon>
        <taxon>Enterobacteriaceae</taxon>
        <taxon>Candidatus Hoaglandella</taxon>
    </lineage>
</organism>
<dbReference type="GO" id="GO:0016682">
    <property type="term" value="F:oxidoreductase activity, acting on diphenols and related substances as donors, oxygen as acceptor"/>
    <property type="evidence" value="ECO:0007669"/>
    <property type="project" value="TreeGrafter"/>
</dbReference>
<reference evidence="14" key="1">
    <citation type="submission" date="2016-01" db="EMBL/GenBank/DDBJ databases">
        <authorList>
            <person name="Husnik F."/>
        </authorList>
    </citation>
    <scope>NUCLEOTIDE SEQUENCE [LARGE SCALE GENOMIC DNA]</scope>
</reference>
<dbReference type="PANTHER" id="PTHR43141:SF5">
    <property type="entry name" value="CYTOCHROME BD-I UBIQUINOL OXIDASE SUBUNIT 2"/>
    <property type="match status" value="1"/>
</dbReference>
<keyword evidence="11 12" id="KW-0472">Membrane</keyword>
<name>A0A143WTL4_9ENTR</name>
<dbReference type="PATRIC" id="fig|1778263.3.peg.251"/>
<dbReference type="GO" id="GO:0005886">
    <property type="term" value="C:plasma membrane"/>
    <property type="evidence" value="ECO:0007669"/>
    <property type="project" value="UniProtKB-SubCell"/>
</dbReference>
<protein>
    <submittedName>
        <fullName evidence="13">Cytochrome bd-I ubiquinol oxidase subunit 2</fullName>
        <ecNumber evidence="13">1.10.3.10</ecNumber>
    </submittedName>
</protein>
<gene>
    <name evidence="13" type="primary">cydB</name>
    <name evidence="13" type="ORF">TPER_HE00252</name>
</gene>
<evidence type="ECO:0000256" key="4">
    <source>
        <dbReference type="ARBA" id="ARBA00022475"/>
    </source>
</evidence>
<dbReference type="NCBIfam" id="TIGR00203">
    <property type="entry name" value="cydB"/>
    <property type="match status" value="1"/>
</dbReference>
<comment type="similarity">
    <text evidence="2">Belongs to the cytochrome ubiquinol oxidase subunit 2 family.</text>
</comment>
<evidence type="ECO:0000256" key="7">
    <source>
        <dbReference type="ARBA" id="ARBA00022723"/>
    </source>
</evidence>
<keyword evidence="6 12" id="KW-0812">Transmembrane</keyword>
<evidence type="ECO:0000313" key="14">
    <source>
        <dbReference type="Proteomes" id="UP000095477"/>
    </source>
</evidence>
<keyword evidence="7" id="KW-0479">Metal-binding</keyword>
<evidence type="ECO:0000313" key="13">
    <source>
        <dbReference type="EMBL" id="CUX97181.1"/>
    </source>
</evidence>
<evidence type="ECO:0000256" key="9">
    <source>
        <dbReference type="ARBA" id="ARBA00022989"/>
    </source>
</evidence>
<feature type="transmembrane region" description="Helical" evidence="12">
    <location>
        <begin position="265"/>
        <end position="282"/>
    </location>
</feature>
<dbReference type="AlphaFoldDB" id="A0A143WTL4"/>
<keyword evidence="9 12" id="KW-1133">Transmembrane helix</keyword>
<dbReference type="PANTHER" id="PTHR43141">
    <property type="entry name" value="CYTOCHROME BD2 SUBUNIT II"/>
    <property type="match status" value="1"/>
</dbReference>